<keyword evidence="2" id="KW-0812">Transmembrane</keyword>
<evidence type="ECO:0000313" key="3">
    <source>
        <dbReference type="EMBL" id="THH32935.1"/>
    </source>
</evidence>
<keyword evidence="2" id="KW-0472">Membrane</keyword>
<comment type="caution">
    <text evidence="3">The sequence shown here is derived from an EMBL/GenBank/DDBJ whole genome shotgun (WGS) entry which is preliminary data.</text>
</comment>
<evidence type="ECO:0000256" key="2">
    <source>
        <dbReference type="SAM" id="Phobius"/>
    </source>
</evidence>
<feature type="transmembrane region" description="Helical" evidence="2">
    <location>
        <begin position="29"/>
        <end position="51"/>
    </location>
</feature>
<feature type="region of interest" description="Disordered" evidence="1">
    <location>
        <begin position="296"/>
        <end position="320"/>
    </location>
</feature>
<accession>A0A4S4N3J7</accession>
<protein>
    <submittedName>
        <fullName evidence="3">Uncharacterized protein</fullName>
    </submittedName>
</protein>
<keyword evidence="2" id="KW-1133">Transmembrane helix</keyword>
<feature type="transmembrane region" description="Helical" evidence="2">
    <location>
        <begin position="7"/>
        <end position="23"/>
    </location>
</feature>
<name>A0A4S4N3J7_9APHY</name>
<sequence length="320" mass="35688">MSSSIPFFSFTSITLLFKSLILGPTSGSLWFTFVIWAVRLVTLAFLFRTFLGPSILRLISKRLRVRSVSLRSIRGISLRATAGTWHIDRIGLSYHKPSKQSTSRFAIKVEGVQLELHSRRENGQTKSSGHRSMFKAVKSLSPVYHAFTTVVRSLYDYVYCTLDPHIRPIVRTVVITIFRIVIRALPAVVQALDFELESAVVTFSTDVDAKLSIGRAKVDMSVALGQLEVPRASEKAETQSARHKRFASVANLNARLKNSVKRTWDKAWGGTEVAASICLNVSQVLVTKRETARSQHGASIDGMYRAPPKTFSDTLSRTSR</sequence>
<organism evidence="3 4">
    <name type="scientific">Antrodiella citrinella</name>
    <dbReference type="NCBI Taxonomy" id="2447956"/>
    <lineage>
        <taxon>Eukaryota</taxon>
        <taxon>Fungi</taxon>
        <taxon>Dikarya</taxon>
        <taxon>Basidiomycota</taxon>
        <taxon>Agaricomycotina</taxon>
        <taxon>Agaricomycetes</taxon>
        <taxon>Polyporales</taxon>
        <taxon>Steccherinaceae</taxon>
        <taxon>Antrodiella</taxon>
    </lineage>
</organism>
<dbReference type="AlphaFoldDB" id="A0A4S4N3J7"/>
<dbReference type="OrthoDB" id="1562405at2759"/>
<keyword evidence="4" id="KW-1185">Reference proteome</keyword>
<evidence type="ECO:0000256" key="1">
    <source>
        <dbReference type="SAM" id="MobiDB-lite"/>
    </source>
</evidence>
<evidence type="ECO:0000313" key="4">
    <source>
        <dbReference type="Proteomes" id="UP000308730"/>
    </source>
</evidence>
<dbReference type="Proteomes" id="UP000308730">
    <property type="component" value="Unassembled WGS sequence"/>
</dbReference>
<dbReference type="EMBL" id="SGPM01000013">
    <property type="protein sequence ID" value="THH32935.1"/>
    <property type="molecule type" value="Genomic_DNA"/>
</dbReference>
<feature type="compositionally biased region" description="Polar residues" evidence="1">
    <location>
        <begin position="311"/>
        <end position="320"/>
    </location>
</feature>
<gene>
    <name evidence="3" type="ORF">EUX98_g1270</name>
</gene>
<reference evidence="3 4" key="1">
    <citation type="submission" date="2019-02" db="EMBL/GenBank/DDBJ databases">
        <title>Genome sequencing of the rare red list fungi Antrodiella citrinella (Flaviporus citrinellus).</title>
        <authorList>
            <person name="Buettner E."/>
            <person name="Kellner H."/>
        </authorList>
    </citation>
    <scope>NUCLEOTIDE SEQUENCE [LARGE SCALE GENOMIC DNA]</scope>
    <source>
        <strain evidence="3 4">DSM 108506</strain>
    </source>
</reference>
<proteinExistence type="predicted"/>